<evidence type="ECO:0000256" key="3">
    <source>
        <dbReference type="ARBA" id="ARBA00023239"/>
    </source>
</evidence>
<feature type="domain" description="Tryptophan synthase beta chain-like PALP" evidence="4">
    <location>
        <begin position="76"/>
        <end position="176"/>
    </location>
</feature>
<dbReference type="InterPro" id="IPR001926">
    <property type="entry name" value="TrpB-like_PALP"/>
</dbReference>
<dbReference type="InterPro" id="IPR000634">
    <property type="entry name" value="Ser/Thr_deHydtase_PyrdxlP-BS"/>
</dbReference>
<comment type="caution">
    <text evidence="5">The sequence shown here is derived from an EMBL/GenBank/DDBJ whole genome shotgun (WGS) entry which is preliminary data.</text>
</comment>
<dbReference type="AlphaFoldDB" id="A0A7Y2E7N4"/>
<dbReference type="Gene3D" id="3.40.50.1100">
    <property type="match status" value="2"/>
</dbReference>
<protein>
    <submittedName>
        <fullName evidence="5">Pyridoxal-phosphate dependent enzyme</fullName>
    </submittedName>
</protein>
<organism evidence="5 6">
    <name type="scientific">Eiseniibacteriota bacterium</name>
    <dbReference type="NCBI Taxonomy" id="2212470"/>
    <lineage>
        <taxon>Bacteria</taxon>
        <taxon>Candidatus Eiseniibacteriota</taxon>
    </lineage>
</organism>
<comment type="cofactor">
    <cofactor evidence="1">
        <name>pyridoxal 5'-phosphate</name>
        <dbReference type="ChEBI" id="CHEBI:597326"/>
    </cofactor>
</comment>
<dbReference type="GO" id="GO:0003941">
    <property type="term" value="F:L-serine ammonia-lyase activity"/>
    <property type="evidence" value="ECO:0007669"/>
    <property type="project" value="TreeGrafter"/>
</dbReference>
<dbReference type="InterPro" id="IPR036052">
    <property type="entry name" value="TrpB-like_PALP_sf"/>
</dbReference>
<dbReference type="GO" id="GO:0030170">
    <property type="term" value="F:pyridoxal phosphate binding"/>
    <property type="evidence" value="ECO:0007669"/>
    <property type="project" value="InterPro"/>
</dbReference>
<evidence type="ECO:0000259" key="4">
    <source>
        <dbReference type="Pfam" id="PF00291"/>
    </source>
</evidence>
<dbReference type="PANTHER" id="PTHR48078:SF6">
    <property type="entry name" value="L-THREONINE DEHYDRATASE CATABOLIC TDCB"/>
    <property type="match status" value="1"/>
</dbReference>
<evidence type="ECO:0000256" key="2">
    <source>
        <dbReference type="ARBA" id="ARBA00022898"/>
    </source>
</evidence>
<dbReference type="GO" id="GO:0009097">
    <property type="term" value="P:isoleucine biosynthetic process"/>
    <property type="evidence" value="ECO:0007669"/>
    <property type="project" value="TreeGrafter"/>
</dbReference>
<reference evidence="5 6" key="1">
    <citation type="submission" date="2020-03" db="EMBL/GenBank/DDBJ databases">
        <title>Metabolic flexibility allows generalist bacteria to become dominant in a frequently disturbed ecosystem.</title>
        <authorList>
            <person name="Chen Y.-J."/>
            <person name="Leung P.M."/>
            <person name="Bay S.K."/>
            <person name="Hugenholtz P."/>
            <person name="Kessler A.J."/>
            <person name="Shelley G."/>
            <person name="Waite D.W."/>
            <person name="Cook P.L."/>
            <person name="Greening C."/>
        </authorList>
    </citation>
    <scope>NUCLEOTIDE SEQUENCE [LARGE SCALE GENOMIC DNA]</scope>
    <source>
        <strain evidence="5">SS_bin_28</strain>
    </source>
</reference>
<dbReference type="GO" id="GO:0004794">
    <property type="term" value="F:threonine deaminase activity"/>
    <property type="evidence" value="ECO:0007669"/>
    <property type="project" value="TreeGrafter"/>
</dbReference>
<feature type="non-terminal residue" evidence="5">
    <location>
        <position position="177"/>
    </location>
</feature>
<evidence type="ECO:0000313" key="5">
    <source>
        <dbReference type="EMBL" id="NNF06734.1"/>
    </source>
</evidence>
<gene>
    <name evidence="5" type="ORF">HKN21_08235</name>
</gene>
<dbReference type="GO" id="GO:0006567">
    <property type="term" value="P:L-threonine catabolic process"/>
    <property type="evidence" value="ECO:0007669"/>
    <property type="project" value="TreeGrafter"/>
</dbReference>
<sequence length="177" mass="18620">MATSCLTHLECARCSERVDPGVLQTFCSCGGTWLARYNLEAAARSLNPETFLNRRVGFWSYPEVSPSQSDGASRGLGEGGTPLLPIRALPELELNLFAKDEGINPGGSFKARGMASAVSRAKELGASALALPSAGNAGVAAAQYGAFWNLPVHVALPVETPAPFRDAIQTHGATVYE</sequence>
<evidence type="ECO:0000256" key="1">
    <source>
        <dbReference type="ARBA" id="ARBA00001933"/>
    </source>
</evidence>
<proteinExistence type="predicted"/>
<dbReference type="InterPro" id="IPR050147">
    <property type="entry name" value="Ser/Thr_Dehydratase"/>
</dbReference>
<dbReference type="Pfam" id="PF00291">
    <property type="entry name" value="PALP"/>
    <property type="match status" value="1"/>
</dbReference>
<keyword evidence="3" id="KW-0456">Lyase</keyword>
<dbReference type="Proteomes" id="UP000547674">
    <property type="component" value="Unassembled WGS sequence"/>
</dbReference>
<dbReference type="PROSITE" id="PS00165">
    <property type="entry name" value="DEHYDRATASE_SER_THR"/>
    <property type="match status" value="1"/>
</dbReference>
<dbReference type="EMBL" id="JABDJR010000323">
    <property type="protein sequence ID" value="NNF06734.1"/>
    <property type="molecule type" value="Genomic_DNA"/>
</dbReference>
<keyword evidence="2" id="KW-0663">Pyridoxal phosphate</keyword>
<dbReference type="GO" id="GO:0006565">
    <property type="term" value="P:L-serine catabolic process"/>
    <property type="evidence" value="ECO:0007669"/>
    <property type="project" value="TreeGrafter"/>
</dbReference>
<evidence type="ECO:0000313" key="6">
    <source>
        <dbReference type="Proteomes" id="UP000547674"/>
    </source>
</evidence>
<dbReference type="PANTHER" id="PTHR48078">
    <property type="entry name" value="THREONINE DEHYDRATASE, MITOCHONDRIAL-RELATED"/>
    <property type="match status" value="1"/>
</dbReference>
<dbReference type="SUPFAM" id="SSF53686">
    <property type="entry name" value="Tryptophan synthase beta subunit-like PLP-dependent enzymes"/>
    <property type="match status" value="1"/>
</dbReference>
<accession>A0A7Y2E7N4</accession>
<name>A0A7Y2E7N4_UNCEI</name>